<feature type="signal peptide" evidence="8">
    <location>
        <begin position="1"/>
        <end position="27"/>
    </location>
</feature>
<dbReference type="PROSITE" id="PS51892">
    <property type="entry name" value="SUBTILASE"/>
    <property type="match status" value="1"/>
</dbReference>
<dbReference type="PANTHER" id="PTHR43806">
    <property type="entry name" value="PEPTIDASE S8"/>
    <property type="match status" value="1"/>
</dbReference>
<dbReference type="InterPro" id="IPR036852">
    <property type="entry name" value="Peptidase_S8/S53_dom_sf"/>
</dbReference>
<evidence type="ECO:0000256" key="2">
    <source>
        <dbReference type="ARBA" id="ARBA00022670"/>
    </source>
</evidence>
<dbReference type="InterPro" id="IPR015500">
    <property type="entry name" value="Peptidase_S8_subtilisin-rel"/>
</dbReference>
<evidence type="ECO:0000313" key="11">
    <source>
        <dbReference type="EMBL" id="MCK6258727.1"/>
    </source>
</evidence>
<evidence type="ECO:0000259" key="9">
    <source>
        <dbReference type="Pfam" id="PF00082"/>
    </source>
</evidence>
<dbReference type="PANTHER" id="PTHR43806:SF11">
    <property type="entry name" value="CEREVISIN-RELATED"/>
    <property type="match status" value="1"/>
</dbReference>
<reference evidence="11" key="1">
    <citation type="submission" date="2021-09" db="EMBL/GenBank/DDBJ databases">
        <title>Genome analysis of Fictibacillus sp. KIGAM418 isolated from marine sediment.</title>
        <authorList>
            <person name="Seo M.-J."/>
            <person name="Cho E.-S."/>
            <person name="Hwang C.Y."/>
        </authorList>
    </citation>
    <scope>NUCLEOTIDE SEQUENCE</scope>
    <source>
        <strain evidence="11">KIGAM418</strain>
    </source>
</reference>
<feature type="domain" description="Peptidase S8/S53" evidence="9">
    <location>
        <begin position="162"/>
        <end position="413"/>
    </location>
</feature>
<keyword evidence="4 6" id="KW-0720">Serine protease</keyword>
<evidence type="ECO:0000256" key="5">
    <source>
        <dbReference type="PIRSR" id="PIRSR615500-1"/>
    </source>
</evidence>
<feature type="active site" description="Charge relay system" evidence="5 6">
    <location>
        <position position="170"/>
    </location>
</feature>
<evidence type="ECO:0000256" key="6">
    <source>
        <dbReference type="PROSITE-ProRule" id="PRU01240"/>
    </source>
</evidence>
<dbReference type="Proteomes" id="UP001139011">
    <property type="component" value="Unassembled WGS sequence"/>
</dbReference>
<dbReference type="GO" id="GO:0006508">
    <property type="term" value="P:proteolysis"/>
    <property type="evidence" value="ECO:0007669"/>
    <property type="project" value="UniProtKB-KW"/>
</dbReference>
<dbReference type="GO" id="GO:0004252">
    <property type="term" value="F:serine-type endopeptidase activity"/>
    <property type="evidence" value="ECO:0007669"/>
    <property type="project" value="UniProtKB-UniRule"/>
</dbReference>
<dbReference type="Pfam" id="PF17936">
    <property type="entry name" value="Big_6"/>
    <property type="match status" value="1"/>
</dbReference>
<dbReference type="InterPro" id="IPR050131">
    <property type="entry name" value="Peptidase_S8_subtilisin-like"/>
</dbReference>
<evidence type="ECO:0000256" key="4">
    <source>
        <dbReference type="ARBA" id="ARBA00022825"/>
    </source>
</evidence>
<dbReference type="SUPFAM" id="SSF52743">
    <property type="entry name" value="Subtilisin-like"/>
    <property type="match status" value="1"/>
</dbReference>
<dbReference type="InterPro" id="IPR022398">
    <property type="entry name" value="Peptidase_S8_His-AS"/>
</dbReference>
<dbReference type="PRINTS" id="PR00723">
    <property type="entry name" value="SUBTILISIN"/>
</dbReference>
<dbReference type="PROSITE" id="PS00137">
    <property type="entry name" value="SUBTILASE_HIS"/>
    <property type="match status" value="1"/>
</dbReference>
<organism evidence="11 12">
    <name type="scientific">Fictibacillus marinisediminis</name>
    <dbReference type="NCBI Taxonomy" id="2878389"/>
    <lineage>
        <taxon>Bacteria</taxon>
        <taxon>Bacillati</taxon>
        <taxon>Bacillota</taxon>
        <taxon>Bacilli</taxon>
        <taxon>Bacillales</taxon>
        <taxon>Fictibacillaceae</taxon>
        <taxon>Fictibacillus</taxon>
    </lineage>
</organism>
<dbReference type="PROSITE" id="PS00138">
    <property type="entry name" value="SUBTILASE_SER"/>
    <property type="match status" value="1"/>
</dbReference>
<keyword evidence="2 6" id="KW-0645">Protease</keyword>
<evidence type="ECO:0000313" key="12">
    <source>
        <dbReference type="Proteomes" id="UP001139011"/>
    </source>
</evidence>
<evidence type="ECO:0000256" key="3">
    <source>
        <dbReference type="ARBA" id="ARBA00022801"/>
    </source>
</evidence>
<feature type="active site" description="Charge relay system" evidence="5 6">
    <location>
        <position position="359"/>
    </location>
</feature>
<dbReference type="PROSITE" id="PS00136">
    <property type="entry name" value="SUBTILASE_ASP"/>
    <property type="match status" value="1"/>
</dbReference>
<dbReference type="Pfam" id="PF00082">
    <property type="entry name" value="Peptidase_S8"/>
    <property type="match status" value="1"/>
</dbReference>
<comment type="similarity">
    <text evidence="1 6 7">Belongs to the peptidase S8 family.</text>
</comment>
<gene>
    <name evidence="11" type="ORF">LCY76_19350</name>
</gene>
<sequence>MNTFKRTMSILTAGLVGTGLLGTAVHAQGTELAKRNLFFSTQTIEQPSESIDLANVNKREIIVKTKEGNAFAPSSYGLETTSAPSILKEEGISVYQVPNDKNYEKTLSQIKTDRAVEYAEPNYLSKRTAETVKPNDKLYDQQWALKKINWAKDLVNPPAGQKPVIVAVLDTGVNADHPDLKGKVLKGKDFVNNLKTSNDTVGHGTEVSGIIAAATDNKIGISGLNNHVQILPVRVGGKVSIPNSSAIAGLHYAIDHGARVINMSFGSAEPSQAEYDAIMEAVHKGIILVAASGNENPVYGVNYPAAYPQVISVGATRYNDVIAPFSSRGPELDVVAPGTNIMTTLMNGKYGSRDVSGTSFSTPMVSGLASLLLTKNPALTPQQVEYMIEKSAFKPDREGYKNAAGLTDFYGYGRIDAAKALETKFPSLAGDTTDIPAKAKWMSKGTVYKDRFDVPFDGDMYRFKLTKEYNVKIEVSATAGMDPVVAVDRISADGKLTYEKIADKSGVGKAETWYAKLKPGINYVTIYEANNHWSAKPYSVKFTTFEAVAPAAPKVNKVDSNDKYVTGKAEKKSKIEVKKGKTVIGKAAASSSGAYKAPIKAQKRGTVLYVTATDAAGNKSKSTKITVK</sequence>
<dbReference type="AlphaFoldDB" id="A0A9X1XD84"/>
<proteinExistence type="inferred from homology"/>
<evidence type="ECO:0000256" key="1">
    <source>
        <dbReference type="ARBA" id="ARBA00011073"/>
    </source>
</evidence>
<dbReference type="Gene3D" id="2.60.40.10">
    <property type="entry name" value="Immunoglobulins"/>
    <property type="match status" value="1"/>
</dbReference>
<name>A0A9X1XD84_9BACL</name>
<feature type="domain" description="Bacterial Ig" evidence="10">
    <location>
        <begin position="549"/>
        <end position="628"/>
    </location>
</feature>
<protein>
    <submittedName>
        <fullName evidence="11">S8 family serine peptidase</fullName>
    </submittedName>
</protein>
<comment type="caution">
    <text evidence="11">The sequence shown here is derived from an EMBL/GenBank/DDBJ whole genome shotgun (WGS) entry which is preliminary data.</text>
</comment>
<dbReference type="InterPro" id="IPR023827">
    <property type="entry name" value="Peptidase_S8_Asp-AS"/>
</dbReference>
<keyword evidence="8" id="KW-0732">Signal</keyword>
<evidence type="ECO:0000259" key="10">
    <source>
        <dbReference type="Pfam" id="PF17936"/>
    </source>
</evidence>
<dbReference type="EMBL" id="JAIWJX010000002">
    <property type="protein sequence ID" value="MCK6258727.1"/>
    <property type="molecule type" value="Genomic_DNA"/>
</dbReference>
<dbReference type="InterPro" id="IPR000209">
    <property type="entry name" value="Peptidase_S8/S53_dom"/>
</dbReference>
<keyword evidence="3 6" id="KW-0378">Hydrolase</keyword>
<feature type="chain" id="PRO_5040949173" evidence="8">
    <location>
        <begin position="28"/>
        <end position="628"/>
    </location>
</feature>
<dbReference type="InterPro" id="IPR041498">
    <property type="entry name" value="Big_6"/>
</dbReference>
<dbReference type="RefSeq" id="WP_248253972.1">
    <property type="nucleotide sequence ID" value="NZ_JAIWJX010000002.1"/>
</dbReference>
<keyword evidence="12" id="KW-1185">Reference proteome</keyword>
<feature type="active site" description="Charge relay system" evidence="5 6">
    <location>
        <position position="203"/>
    </location>
</feature>
<accession>A0A9X1XD84</accession>
<dbReference type="Gene3D" id="3.40.50.200">
    <property type="entry name" value="Peptidase S8/S53 domain"/>
    <property type="match status" value="1"/>
</dbReference>
<dbReference type="GO" id="GO:0005576">
    <property type="term" value="C:extracellular region"/>
    <property type="evidence" value="ECO:0007669"/>
    <property type="project" value="UniProtKB-SubCell"/>
</dbReference>
<evidence type="ECO:0000256" key="7">
    <source>
        <dbReference type="RuleBase" id="RU003355"/>
    </source>
</evidence>
<dbReference type="Gene3D" id="2.60.120.380">
    <property type="match status" value="1"/>
</dbReference>
<evidence type="ECO:0000256" key="8">
    <source>
        <dbReference type="SAM" id="SignalP"/>
    </source>
</evidence>
<dbReference type="InterPro" id="IPR023828">
    <property type="entry name" value="Peptidase_S8_Ser-AS"/>
</dbReference>
<dbReference type="InterPro" id="IPR013783">
    <property type="entry name" value="Ig-like_fold"/>
</dbReference>